<comment type="caution">
    <text evidence="3">The sequence shown here is derived from an EMBL/GenBank/DDBJ whole genome shotgun (WGS) entry which is preliminary data.</text>
</comment>
<dbReference type="GO" id="GO:0005524">
    <property type="term" value="F:ATP binding"/>
    <property type="evidence" value="ECO:0007669"/>
    <property type="project" value="UniProtKB-KW"/>
</dbReference>
<feature type="domain" description="ORC1/DEAH AAA+ ATPase" evidence="2">
    <location>
        <begin position="54"/>
        <end position="214"/>
    </location>
</feature>
<keyword evidence="3" id="KW-0547">Nucleotide-binding</keyword>
<dbReference type="OrthoDB" id="9086539at2"/>
<proteinExistence type="predicted"/>
<dbReference type="SUPFAM" id="SSF52540">
    <property type="entry name" value="P-loop containing nucleoside triphosphate hydrolases"/>
    <property type="match status" value="1"/>
</dbReference>
<evidence type="ECO:0000313" key="4">
    <source>
        <dbReference type="Proteomes" id="UP000185860"/>
    </source>
</evidence>
<dbReference type="InterPro" id="IPR027417">
    <property type="entry name" value="P-loop_NTPase"/>
</dbReference>
<dbReference type="EMBL" id="MRCE01000031">
    <property type="protein sequence ID" value="OKH33218.1"/>
    <property type="molecule type" value="Genomic_DNA"/>
</dbReference>
<dbReference type="Proteomes" id="UP000185860">
    <property type="component" value="Unassembled WGS sequence"/>
</dbReference>
<dbReference type="GO" id="GO:0016887">
    <property type="term" value="F:ATP hydrolysis activity"/>
    <property type="evidence" value="ECO:0007669"/>
    <property type="project" value="InterPro"/>
</dbReference>
<evidence type="ECO:0000313" key="3">
    <source>
        <dbReference type="EMBL" id="OKH33218.1"/>
    </source>
</evidence>
<dbReference type="Gene3D" id="3.40.50.300">
    <property type="entry name" value="P-loop containing nucleotide triphosphate hydrolases"/>
    <property type="match status" value="1"/>
</dbReference>
<evidence type="ECO:0000259" key="2">
    <source>
        <dbReference type="Pfam" id="PF13401"/>
    </source>
</evidence>
<feature type="region of interest" description="Disordered" evidence="1">
    <location>
        <begin position="352"/>
        <end position="378"/>
    </location>
</feature>
<dbReference type="AlphaFoldDB" id="A0A1U7I9P7"/>
<organism evidence="3 4">
    <name type="scientific">[Phormidium ambiguum] IAM M-71</name>
    <dbReference type="NCBI Taxonomy" id="454136"/>
    <lineage>
        <taxon>Bacteria</taxon>
        <taxon>Bacillati</taxon>
        <taxon>Cyanobacteriota</taxon>
        <taxon>Cyanophyceae</taxon>
        <taxon>Oscillatoriophycideae</taxon>
        <taxon>Aerosakkonematales</taxon>
        <taxon>Aerosakkonemataceae</taxon>
        <taxon>Floridanema</taxon>
    </lineage>
</organism>
<protein>
    <submittedName>
        <fullName evidence="3">ATP-binding protein</fullName>
    </submittedName>
</protein>
<dbReference type="RefSeq" id="WP_073595954.1">
    <property type="nucleotide sequence ID" value="NZ_MRCE01000031.1"/>
</dbReference>
<name>A0A1U7I9P7_9CYAN</name>
<dbReference type="STRING" id="454136.NIES2119_23615"/>
<evidence type="ECO:0000256" key="1">
    <source>
        <dbReference type="SAM" id="MobiDB-lite"/>
    </source>
</evidence>
<reference evidence="3 4" key="1">
    <citation type="submission" date="2016-11" db="EMBL/GenBank/DDBJ databases">
        <title>Draft Genome Sequences of Nine Cyanobacterial Strains from Diverse Habitats.</title>
        <authorList>
            <person name="Zhu T."/>
            <person name="Hou S."/>
            <person name="Lu X."/>
            <person name="Hess W.R."/>
        </authorList>
    </citation>
    <scope>NUCLEOTIDE SEQUENCE [LARGE SCALE GENOMIC DNA]</scope>
    <source>
        <strain evidence="3 4">IAM M-71</strain>
    </source>
</reference>
<keyword evidence="3" id="KW-0067">ATP-binding</keyword>
<accession>A0A1U7I9P7</accession>
<dbReference type="InterPro" id="IPR049945">
    <property type="entry name" value="AAA_22"/>
</dbReference>
<sequence>MVKIQSRPFSDSLLLESKEAKNNYFKNLTVPHKKLQSALELLLINTLEPADTLVFLVFGVTGVGKTTLRRRFEKVLLEEFLPSLRQNPGQIAVAGMEAIPAEQGKFSYKDYYTRALEALKEVLIEYKANYRLSSSEANDLKCLNQGHYKDSPALRRAMEKVFRYRQLKAFTIDEAQHLLMMAGGHQMLHQMNWVKSIANLTGTVHILFGTYELLNCPTLNGQMGRRSEDIHLTPYEADNAEDIAEFIRVIKTFQRHLPLVEEPNLEKHYEYLFSGSIGCVGLLKNWLTRSLRVALSEEALTLNNKHLKRGALGAARLKKIKEEAFQGLRRFREESNFDSQQCLTEYNIEIPAPGSAKKGRVGQRKPLRDAVGANSDDS</sequence>
<gene>
    <name evidence="3" type="ORF">NIES2119_23615</name>
</gene>
<dbReference type="Pfam" id="PF13401">
    <property type="entry name" value="AAA_22"/>
    <property type="match status" value="1"/>
</dbReference>